<dbReference type="EMBL" id="BMEY01000015">
    <property type="protein sequence ID" value="GGA82927.1"/>
    <property type="molecule type" value="Genomic_DNA"/>
</dbReference>
<dbReference type="InterPro" id="IPR004136">
    <property type="entry name" value="NMO"/>
</dbReference>
<dbReference type="InterPro" id="IPR013785">
    <property type="entry name" value="Aldolase_TIM"/>
</dbReference>
<dbReference type="PANTHER" id="PTHR32332:SF20">
    <property type="entry name" value="2-NITROPROPANE DIOXYGENASE-LIKE PROTEIN"/>
    <property type="match status" value="1"/>
</dbReference>
<reference evidence="6" key="2">
    <citation type="submission" date="2020-09" db="EMBL/GenBank/DDBJ databases">
        <authorList>
            <person name="Sun Q."/>
            <person name="Zhou Y."/>
        </authorList>
    </citation>
    <scope>NUCLEOTIDE SEQUENCE</scope>
    <source>
        <strain evidence="6">CGMCC 1.12408</strain>
    </source>
</reference>
<evidence type="ECO:0000313" key="7">
    <source>
        <dbReference type="Proteomes" id="UP000613512"/>
    </source>
</evidence>
<evidence type="ECO:0000256" key="2">
    <source>
        <dbReference type="ARBA" id="ARBA00013457"/>
    </source>
</evidence>
<keyword evidence="6" id="KW-0223">Dioxygenase</keyword>
<evidence type="ECO:0000256" key="5">
    <source>
        <dbReference type="ARBA" id="ARBA00023002"/>
    </source>
</evidence>
<evidence type="ECO:0000256" key="1">
    <source>
        <dbReference type="ARBA" id="ARBA00003535"/>
    </source>
</evidence>
<gene>
    <name evidence="6" type="ORF">GCM10008025_27590</name>
</gene>
<keyword evidence="7" id="KW-1185">Reference proteome</keyword>
<dbReference type="GO" id="GO:0018580">
    <property type="term" value="F:nitronate monooxygenase activity"/>
    <property type="evidence" value="ECO:0007669"/>
    <property type="project" value="InterPro"/>
</dbReference>
<proteinExistence type="predicted"/>
<dbReference type="CDD" id="cd04730">
    <property type="entry name" value="NPD_like"/>
    <property type="match status" value="1"/>
</dbReference>
<name>A0A916WBG5_9BACI</name>
<dbReference type="AlphaFoldDB" id="A0A916WBG5"/>
<dbReference type="PANTHER" id="PTHR32332">
    <property type="entry name" value="2-NITROPROPANE DIOXYGENASE"/>
    <property type="match status" value="1"/>
</dbReference>
<evidence type="ECO:0000313" key="6">
    <source>
        <dbReference type="EMBL" id="GGA82927.1"/>
    </source>
</evidence>
<dbReference type="Proteomes" id="UP000613512">
    <property type="component" value="Unassembled WGS sequence"/>
</dbReference>
<protein>
    <recommendedName>
        <fullName evidence="2">Probable nitronate monooxygenase</fullName>
    </recommendedName>
</protein>
<organism evidence="6 7">
    <name type="scientific">Ornithinibacillus halotolerans</name>
    <dbReference type="NCBI Taxonomy" id="1274357"/>
    <lineage>
        <taxon>Bacteria</taxon>
        <taxon>Bacillati</taxon>
        <taxon>Bacillota</taxon>
        <taxon>Bacilli</taxon>
        <taxon>Bacillales</taxon>
        <taxon>Bacillaceae</taxon>
        <taxon>Ornithinibacillus</taxon>
    </lineage>
</organism>
<reference evidence="6" key="1">
    <citation type="journal article" date="2014" name="Int. J. Syst. Evol. Microbiol.">
        <title>Complete genome sequence of Corynebacterium casei LMG S-19264T (=DSM 44701T), isolated from a smear-ripened cheese.</title>
        <authorList>
            <consortium name="US DOE Joint Genome Institute (JGI-PGF)"/>
            <person name="Walter F."/>
            <person name="Albersmeier A."/>
            <person name="Kalinowski J."/>
            <person name="Ruckert C."/>
        </authorList>
    </citation>
    <scope>NUCLEOTIDE SEQUENCE</scope>
    <source>
        <strain evidence="6">CGMCC 1.12408</strain>
    </source>
</reference>
<keyword evidence="4" id="KW-0288">FMN</keyword>
<comment type="function">
    <text evidence="1">Nitronate monooxygenase that uses molecular oxygen to catalyze the oxidative denitrification of alkyl nitronates. Acts on propionate 3-nitronate (P3N), the presumed physiological substrate. Probably functions in the detoxification of P3N, a metabolic poison produced by plants and fungi as a defense mechanism.</text>
</comment>
<accession>A0A916WBG5</accession>
<dbReference type="RefSeq" id="WP_188385257.1">
    <property type="nucleotide sequence ID" value="NZ_BMEY01000015.1"/>
</dbReference>
<comment type="caution">
    <text evidence="6">The sequence shown here is derived from an EMBL/GenBank/DDBJ whole genome shotgun (WGS) entry which is preliminary data.</text>
</comment>
<dbReference type="Gene3D" id="3.20.20.70">
    <property type="entry name" value="Aldolase class I"/>
    <property type="match status" value="1"/>
</dbReference>
<keyword evidence="3" id="KW-0285">Flavoprotein</keyword>
<keyword evidence="5" id="KW-0560">Oxidoreductase</keyword>
<evidence type="ECO:0000256" key="3">
    <source>
        <dbReference type="ARBA" id="ARBA00022630"/>
    </source>
</evidence>
<dbReference type="GO" id="GO:0051213">
    <property type="term" value="F:dioxygenase activity"/>
    <property type="evidence" value="ECO:0007669"/>
    <property type="project" value="UniProtKB-KW"/>
</dbReference>
<dbReference type="Pfam" id="PF03060">
    <property type="entry name" value="NMO"/>
    <property type="match status" value="1"/>
</dbReference>
<sequence length="326" mass="34822">MNRVTNILNIQYPIIQGGMGNISNAELTAAVSEAGGLGTIGCGTMPPTEVEKIILETKERTLKPFALNIAITVSPYVAELIDLSIKHDIPVISLSAGNPAPYIPKLHEHGKIVMAIVASVKHAQKAEAAGADILVAEGYEAAGINSSLELTTFTLIPQIAQKVKKPIVAAGGIGDGKGLAAAVMLGAEGVQMGTRFIATKEAPFHPIYKEKLIQANGTDAIIIGRSIGRIRRVLNTNYVLTLMEKEKQGVSLQEFTQHTSEYYHVNGAKNGNLEQGFLNSGQVAGLIEDIPSVEELIDDMIITARNQIHSGLSVLDQLHQYSSKDL</sequence>
<evidence type="ECO:0000256" key="4">
    <source>
        <dbReference type="ARBA" id="ARBA00022643"/>
    </source>
</evidence>
<dbReference type="SUPFAM" id="SSF51412">
    <property type="entry name" value="Inosine monophosphate dehydrogenase (IMPDH)"/>
    <property type="match status" value="1"/>
</dbReference>